<dbReference type="AlphaFoldDB" id="A0A8J3VJI6"/>
<keyword evidence="4" id="KW-0472">Membrane</keyword>
<dbReference type="Pfam" id="PF01580">
    <property type="entry name" value="FtsK_SpoIIIE"/>
    <property type="match status" value="1"/>
</dbReference>
<keyword evidence="4" id="KW-1133">Transmembrane helix</keyword>
<dbReference type="Proteomes" id="UP000612899">
    <property type="component" value="Unassembled WGS sequence"/>
</dbReference>
<evidence type="ECO:0000256" key="1">
    <source>
        <dbReference type="ARBA" id="ARBA00022741"/>
    </source>
</evidence>
<dbReference type="InterPro" id="IPR027417">
    <property type="entry name" value="P-loop_NTPase"/>
</dbReference>
<reference evidence="6" key="1">
    <citation type="submission" date="2021-01" db="EMBL/GenBank/DDBJ databases">
        <title>Whole genome shotgun sequence of Rhizocola hellebori NBRC 109834.</title>
        <authorList>
            <person name="Komaki H."/>
            <person name="Tamura T."/>
        </authorList>
    </citation>
    <scope>NUCLEOTIDE SEQUENCE</scope>
    <source>
        <strain evidence="6">NBRC 109834</strain>
    </source>
</reference>
<dbReference type="PANTHER" id="PTHR22683">
    <property type="entry name" value="SPORULATION PROTEIN RELATED"/>
    <property type="match status" value="1"/>
</dbReference>
<dbReference type="InterPro" id="IPR003593">
    <property type="entry name" value="AAA+_ATPase"/>
</dbReference>
<dbReference type="GO" id="GO:0005524">
    <property type="term" value="F:ATP binding"/>
    <property type="evidence" value="ECO:0007669"/>
    <property type="project" value="UniProtKB-UniRule"/>
</dbReference>
<keyword evidence="7" id="KW-1185">Reference proteome</keyword>
<gene>
    <name evidence="6" type="ORF">Rhe02_61630</name>
</gene>
<dbReference type="InterPro" id="IPR002543">
    <property type="entry name" value="FtsK_dom"/>
</dbReference>
<evidence type="ECO:0000256" key="4">
    <source>
        <dbReference type="SAM" id="Phobius"/>
    </source>
</evidence>
<evidence type="ECO:0000256" key="3">
    <source>
        <dbReference type="PROSITE-ProRule" id="PRU00289"/>
    </source>
</evidence>
<dbReference type="CDD" id="cd01127">
    <property type="entry name" value="TrwB_TraG_TraD_VirD4"/>
    <property type="match status" value="1"/>
</dbReference>
<feature type="transmembrane region" description="Helical" evidence="4">
    <location>
        <begin position="28"/>
        <end position="47"/>
    </location>
</feature>
<keyword evidence="2 3" id="KW-0067">ATP-binding</keyword>
<dbReference type="PROSITE" id="PS50901">
    <property type="entry name" value="FTSK"/>
    <property type="match status" value="1"/>
</dbReference>
<proteinExistence type="predicted"/>
<dbReference type="GO" id="GO:0051301">
    <property type="term" value="P:cell division"/>
    <property type="evidence" value="ECO:0007669"/>
    <property type="project" value="UniProtKB-KW"/>
</dbReference>
<dbReference type="InterPro" id="IPR050206">
    <property type="entry name" value="FtsK/SpoIIIE/SftA"/>
</dbReference>
<evidence type="ECO:0000259" key="5">
    <source>
        <dbReference type="PROSITE" id="PS50901"/>
    </source>
</evidence>
<accession>A0A8J3VJI6</accession>
<comment type="caution">
    <text evidence="6">The sequence shown here is derived from an EMBL/GenBank/DDBJ whole genome shotgun (WGS) entry which is preliminary data.</text>
</comment>
<feature type="domain" description="FtsK" evidence="5">
    <location>
        <begin position="223"/>
        <end position="412"/>
    </location>
</feature>
<evidence type="ECO:0000256" key="2">
    <source>
        <dbReference type="ARBA" id="ARBA00022840"/>
    </source>
</evidence>
<evidence type="ECO:0000313" key="7">
    <source>
        <dbReference type="Proteomes" id="UP000612899"/>
    </source>
</evidence>
<evidence type="ECO:0000313" key="6">
    <source>
        <dbReference type="EMBL" id="GIH08096.1"/>
    </source>
</evidence>
<feature type="transmembrane region" description="Helical" evidence="4">
    <location>
        <begin position="78"/>
        <end position="97"/>
    </location>
</feature>
<dbReference type="Gene3D" id="3.40.50.300">
    <property type="entry name" value="P-loop containing nucleotide triphosphate hydrolases"/>
    <property type="match status" value="1"/>
</dbReference>
<keyword evidence="6" id="KW-0132">Cell division</keyword>
<keyword evidence="1 3" id="KW-0547">Nucleotide-binding</keyword>
<keyword evidence="4" id="KW-0812">Transmembrane</keyword>
<feature type="binding site" evidence="3">
    <location>
        <begin position="247"/>
        <end position="254"/>
    </location>
    <ligand>
        <name>ATP</name>
        <dbReference type="ChEBI" id="CHEBI:30616"/>
    </ligand>
</feature>
<dbReference type="EMBL" id="BONY01000044">
    <property type="protein sequence ID" value="GIH08096.1"/>
    <property type="molecule type" value="Genomic_DNA"/>
</dbReference>
<dbReference type="PANTHER" id="PTHR22683:SF41">
    <property type="entry name" value="DNA TRANSLOCASE FTSK"/>
    <property type="match status" value="1"/>
</dbReference>
<dbReference type="SUPFAM" id="SSF52540">
    <property type="entry name" value="P-loop containing nucleoside triphosphate hydrolases"/>
    <property type="match status" value="1"/>
</dbReference>
<sequence length="480" mass="53849">MLHQVRGEKYADPELFTTRLVLRPKIRIAWGVYYPFLAISGLFKLAWRIVFYGLYRFGYVGIPVLFLVKLFADHGWRIGVATIVLVALLLVACWWRWPNAFRRFIGWFYLAQWRRWWVYYRHWHPTCASLKLALTFGGDKYFPTIAKVRRDAFGDLVTVRMVNGQLPEDWSAKAVNLAQTFNAVSCQVQTARHNRIVLHFRSREPLTETVAPFAIPAVSDVEALPVAVRADGQKAVISLLTHVLIAGASGAGKGSVLWAIVSAMAAGIRDGLVKVYAFDPKGGMELDAGRDLFHRFCFGTPEEMANALEELVKEMKQRQASHRGHGRVHEASLVEPTIVVLIDEFGALTSYVTDKKLKERINSAMSLILSQGRAIGVHVVAALQDPRKEILPFRNLFSTRIALRLVEKTEVALILDDDALDRGAACHLIARSLPGKGYMVLDRDPTLVEVRFPFHTDSDIAALASAYAPERPATAFVVNR</sequence>
<dbReference type="GO" id="GO:0003677">
    <property type="term" value="F:DNA binding"/>
    <property type="evidence" value="ECO:0007669"/>
    <property type="project" value="InterPro"/>
</dbReference>
<dbReference type="RefSeq" id="WP_203911856.1">
    <property type="nucleotide sequence ID" value="NZ_BONY01000044.1"/>
</dbReference>
<organism evidence="6 7">
    <name type="scientific">Rhizocola hellebori</name>
    <dbReference type="NCBI Taxonomy" id="1392758"/>
    <lineage>
        <taxon>Bacteria</taxon>
        <taxon>Bacillati</taxon>
        <taxon>Actinomycetota</taxon>
        <taxon>Actinomycetes</taxon>
        <taxon>Micromonosporales</taxon>
        <taxon>Micromonosporaceae</taxon>
        <taxon>Rhizocola</taxon>
    </lineage>
</organism>
<keyword evidence="6" id="KW-0131">Cell cycle</keyword>
<protein>
    <submittedName>
        <fullName evidence="6">Hypothetical cell division FtsK/SpoIIIE protein</fullName>
    </submittedName>
</protein>
<feature type="transmembrane region" description="Helical" evidence="4">
    <location>
        <begin position="54"/>
        <end position="72"/>
    </location>
</feature>
<dbReference type="SMART" id="SM00382">
    <property type="entry name" value="AAA"/>
    <property type="match status" value="1"/>
</dbReference>
<name>A0A8J3VJI6_9ACTN</name>